<name>A0A0E9VGN9_ANGAN</name>
<reference evidence="1" key="2">
    <citation type="journal article" date="2015" name="Fish Shellfish Immunol.">
        <title>Early steps in the European eel (Anguilla anguilla)-Vibrio vulnificus interaction in the gills: Role of the RtxA13 toxin.</title>
        <authorList>
            <person name="Callol A."/>
            <person name="Pajuelo D."/>
            <person name="Ebbesson L."/>
            <person name="Teles M."/>
            <person name="MacKenzie S."/>
            <person name="Amaro C."/>
        </authorList>
    </citation>
    <scope>NUCLEOTIDE SEQUENCE</scope>
</reference>
<reference evidence="1" key="1">
    <citation type="submission" date="2014-11" db="EMBL/GenBank/DDBJ databases">
        <authorList>
            <person name="Amaro Gonzalez C."/>
        </authorList>
    </citation>
    <scope>NUCLEOTIDE SEQUENCE</scope>
</reference>
<accession>A0A0E9VGN9</accession>
<dbReference type="EMBL" id="GBXM01032219">
    <property type="protein sequence ID" value="JAH76358.1"/>
    <property type="molecule type" value="Transcribed_RNA"/>
</dbReference>
<evidence type="ECO:0000313" key="1">
    <source>
        <dbReference type="EMBL" id="JAH76358.1"/>
    </source>
</evidence>
<protein>
    <submittedName>
        <fullName evidence="1">Uncharacterized protein</fullName>
    </submittedName>
</protein>
<dbReference type="EMBL" id="GBXM01028978">
    <property type="protein sequence ID" value="JAH79599.1"/>
    <property type="molecule type" value="Transcribed_RNA"/>
</dbReference>
<sequence length="17" mass="1998">MKQFRLLTLFKGTVQTS</sequence>
<dbReference type="AlphaFoldDB" id="A0A0E9VGN9"/>
<organism evidence="1">
    <name type="scientific">Anguilla anguilla</name>
    <name type="common">European freshwater eel</name>
    <name type="synonym">Muraena anguilla</name>
    <dbReference type="NCBI Taxonomy" id="7936"/>
    <lineage>
        <taxon>Eukaryota</taxon>
        <taxon>Metazoa</taxon>
        <taxon>Chordata</taxon>
        <taxon>Craniata</taxon>
        <taxon>Vertebrata</taxon>
        <taxon>Euteleostomi</taxon>
        <taxon>Actinopterygii</taxon>
        <taxon>Neopterygii</taxon>
        <taxon>Teleostei</taxon>
        <taxon>Anguilliformes</taxon>
        <taxon>Anguillidae</taxon>
        <taxon>Anguilla</taxon>
    </lineage>
</organism>
<proteinExistence type="predicted"/>